<evidence type="ECO:0000313" key="2">
    <source>
        <dbReference type="Proteomes" id="UP000018680"/>
    </source>
</evidence>
<accession>V5WDS3</accession>
<sequence>MRCFFPVLPGDLLIGDQYTGDLLTGDQFRDFTICSCSHEAV</sequence>
<dbReference type="EMBL" id="CP006939">
    <property type="protein sequence ID" value="AHC13937.1"/>
    <property type="molecule type" value="Genomic_DNA"/>
</dbReference>
<dbReference type="AlphaFoldDB" id="V5WDS3"/>
<dbReference type="KEGG" id="slr:L21SP2_0505"/>
<reference evidence="1 2" key="1">
    <citation type="journal article" date="2015" name="Stand. Genomic Sci.">
        <title>Complete genome sequence and description of Salinispira pacifica gen. nov., sp. nov., a novel spirochaete isolated form a hypersaline microbial mat.</title>
        <authorList>
            <person name="Ben Hania W."/>
            <person name="Joseph M."/>
            <person name="Schumann P."/>
            <person name="Bunk B."/>
            <person name="Fiebig A."/>
            <person name="Sproer C."/>
            <person name="Klenk H.P."/>
            <person name="Fardeau M.L."/>
            <person name="Spring S."/>
        </authorList>
    </citation>
    <scope>NUCLEOTIDE SEQUENCE [LARGE SCALE GENOMIC DNA]</scope>
    <source>
        <strain evidence="1 2">L21-RPul-D2</strain>
    </source>
</reference>
<name>V5WDS3_9SPIO</name>
<dbReference type="Proteomes" id="UP000018680">
    <property type="component" value="Chromosome"/>
</dbReference>
<evidence type="ECO:0000313" key="1">
    <source>
        <dbReference type="EMBL" id="AHC13937.1"/>
    </source>
</evidence>
<gene>
    <name evidence="1" type="ORF">L21SP2_0505</name>
</gene>
<organism evidence="1 2">
    <name type="scientific">Salinispira pacifica</name>
    <dbReference type="NCBI Taxonomy" id="1307761"/>
    <lineage>
        <taxon>Bacteria</taxon>
        <taxon>Pseudomonadati</taxon>
        <taxon>Spirochaetota</taxon>
        <taxon>Spirochaetia</taxon>
        <taxon>Spirochaetales</taxon>
        <taxon>Spirochaetaceae</taxon>
        <taxon>Salinispira</taxon>
    </lineage>
</organism>
<proteinExistence type="predicted"/>
<dbReference type="HOGENOM" id="CLU_3276407_0_0_12"/>
<protein>
    <submittedName>
        <fullName evidence="1">Uncharacterized protein</fullName>
    </submittedName>
</protein>
<keyword evidence="2" id="KW-1185">Reference proteome</keyword>